<dbReference type="CDD" id="cd00075">
    <property type="entry name" value="HATPase"/>
    <property type="match status" value="1"/>
</dbReference>
<dbReference type="Proteomes" id="UP000824366">
    <property type="component" value="Chromosome"/>
</dbReference>
<dbReference type="SUPFAM" id="SSF55874">
    <property type="entry name" value="ATPase domain of HSP90 chaperone/DNA topoisomerase II/histidine kinase"/>
    <property type="match status" value="1"/>
</dbReference>
<dbReference type="InterPro" id="IPR006290">
    <property type="entry name" value="CztS_silS_copS"/>
</dbReference>
<dbReference type="InterPro" id="IPR005467">
    <property type="entry name" value="His_kinase_dom"/>
</dbReference>
<dbReference type="InterPro" id="IPR050428">
    <property type="entry name" value="TCS_sensor_his_kinase"/>
</dbReference>
<dbReference type="NCBIfam" id="TIGR01386">
    <property type="entry name" value="cztS_silS_copS"/>
    <property type="match status" value="1"/>
</dbReference>
<evidence type="ECO:0000256" key="13">
    <source>
        <dbReference type="ARBA" id="ARBA00023136"/>
    </source>
</evidence>
<evidence type="ECO:0000256" key="6">
    <source>
        <dbReference type="ARBA" id="ARBA00022679"/>
    </source>
</evidence>
<dbReference type="InterPro" id="IPR003660">
    <property type="entry name" value="HAMP_dom"/>
</dbReference>
<keyword evidence="6 14" id="KW-0808">Transferase</keyword>
<dbReference type="InterPro" id="IPR003661">
    <property type="entry name" value="HisK_dim/P_dom"/>
</dbReference>
<keyword evidence="11 14" id="KW-1133">Transmembrane helix</keyword>
<dbReference type="EMBL" id="AP024238">
    <property type="protein sequence ID" value="BCO26487.1"/>
    <property type="molecule type" value="Genomic_DNA"/>
</dbReference>
<feature type="domain" description="Histidine kinase" evidence="15">
    <location>
        <begin position="257"/>
        <end position="474"/>
    </location>
</feature>
<organism evidence="17 18">
    <name type="scientific">Rhodoferax lithotrophicus</name>
    <dbReference type="NCBI Taxonomy" id="2798804"/>
    <lineage>
        <taxon>Bacteria</taxon>
        <taxon>Pseudomonadati</taxon>
        <taxon>Pseudomonadota</taxon>
        <taxon>Betaproteobacteria</taxon>
        <taxon>Burkholderiales</taxon>
        <taxon>Comamonadaceae</taxon>
        <taxon>Rhodoferax</taxon>
    </lineage>
</organism>
<dbReference type="Pfam" id="PF00512">
    <property type="entry name" value="HisKA"/>
    <property type="match status" value="1"/>
</dbReference>
<evidence type="ECO:0000256" key="1">
    <source>
        <dbReference type="ARBA" id="ARBA00000085"/>
    </source>
</evidence>
<dbReference type="SMART" id="SM00304">
    <property type="entry name" value="HAMP"/>
    <property type="match status" value="1"/>
</dbReference>
<evidence type="ECO:0000259" key="16">
    <source>
        <dbReference type="PROSITE" id="PS50885"/>
    </source>
</evidence>
<protein>
    <recommendedName>
        <fullName evidence="14">Sensor protein</fullName>
        <ecNumber evidence="14">2.7.13.3</ecNumber>
    </recommendedName>
</protein>
<keyword evidence="8 14" id="KW-0547">Nucleotide-binding</keyword>
<keyword evidence="13 14" id="KW-0472">Membrane</keyword>
<feature type="transmembrane region" description="Helical" evidence="14">
    <location>
        <begin position="176"/>
        <end position="195"/>
    </location>
</feature>
<dbReference type="CDD" id="cd00082">
    <property type="entry name" value="HisKA"/>
    <property type="match status" value="1"/>
</dbReference>
<dbReference type="InterPro" id="IPR048590">
    <property type="entry name" value="CusS-like_sensor"/>
</dbReference>
<evidence type="ECO:0000256" key="14">
    <source>
        <dbReference type="RuleBase" id="RU364088"/>
    </source>
</evidence>
<evidence type="ECO:0000256" key="4">
    <source>
        <dbReference type="ARBA" id="ARBA00022519"/>
    </source>
</evidence>
<evidence type="ECO:0000256" key="12">
    <source>
        <dbReference type="ARBA" id="ARBA00023012"/>
    </source>
</evidence>
<proteinExistence type="predicted"/>
<dbReference type="InterPro" id="IPR036097">
    <property type="entry name" value="HisK_dim/P_sf"/>
</dbReference>
<keyword evidence="10 14" id="KW-0067">ATP-binding</keyword>
<dbReference type="PROSITE" id="PS50885">
    <property type="entry name" value="HAMP"/>
    <property type="match status" value="1"/>
</dbReference>
<dbReference type="EC" id="2.7.13.3" evidence="14"/>
<dbReference type="Pfam" id="PF02518">
    <property type="entry name" value="HATPase_c"/>
    <property type="match status" value="1"/>
</dbReference>
<evidence type="ECO:0000256" key="2">
    <source>
        <dbReference type="ARBA" id="ARBA00004429"/>
    </source>
</evidence>
<comment type="function">
    <text evidence="14">Member of a two-component regulatory system.</text>
</comment>
<dbReference type="Pfam" id="PF00672">
    <property type="entry name" value="HAMP"/>
    <property type="match status" value="1"/>
</dbReference>
<name>A0ABN6D3B2_9BURK</name>
<dbReference type="SUPFAM" id="SSF47384">
    <property type="entry name" value="Homodimeric domain of signal transducing histidine kinase"/>
    <property type="match status" value="1"/>
</dbReference>
<evidence type="ECO:0000256" key="8">
    <source>
        <dbReference type="ARBA" id="ARBA00022741"/>
    </source>
</evidence>
<comment type="subcellular location">
    <subcellularLocation>
        <location evidence="2">Cell inner membrane</location>
        <topology evidence="2">Multi-pass membrane protein</topology>
    </subcellularLocation>
</comment>
<dbReference type="Pfam" id="PF21085">
    <property type="entry name" value="CusS"/>
    <property type="match status" value="1"/>
</dbReference>
<keyword evidence="9 14" id="KW-0418">Kinase</keyword>
<evidence type="ECO:0000313" key="18">
    <source>
        <dbReference type="Proteomes" id="UP000824366"/>
    </source>
</evidence>
<dbReference type="Gene3D" id="6.10.340.10">
    <property type="match status" value="1"/>
</dbReference>
<dbReference type="Gene3D" id="1.10.287.130">
    <property type="match status" value="1"/>
</dbReference>
<evidence type="ECO:0000256" key="7">
    <source>
        <dbReference type="ARBA" id="ARBA00022692"/>
    </source>
</evidence>
<keyword evidence="5" id="KW-0597">Phosphoprotein</keyword>
<comment type="catalytic activity">
    <reaction evidence="1 14">
        <text>ATP + protein L-histidine = ADP + protein N-phospho-L-histidine.</text>
        <dbReference type="EC" id="2.7.13.3"/>
    </reaction>
</comment>
<evidence type="ECO:0000313" key="17">
    <source>
        <dbReference type="EMBL" id="BCO26487.1"/>
    </source>
</evidence>
<evidence type="ECO:0000256" key="10">
    <source>
        <dbReference type="ARBA" id="ARBA00022840"/>
    </source>
</evidence>
<dbReference type="RefSeq" id="WP_223910019.1">
    <property type="nucleotide sequence ID" value="NZ_AP024238.1"/>
</dbReference>
<keyword evidence="18" id="KW-1185">Reference proteome</keyword>
<keyword evidence="7 14" id="KW-0812">Transmembrane</keyword>
<keyword evidence="12 14" id="KW-0902">Two-component regulatory system</keyword>
<accession>A0ABN6D3B2</accession>
<evidence type="ECO:0000259" key="15">
    <source>
        <dbReference type="PROSITE" id="PS50109"/>
    </source>
</evidence>
<dbReference type="CDD" id="cd06225">
    <property type="entry name" value="HAMP"/>
    <property type="match status" value="1"/>
</dbReference>
<dbReference type="Gene3D" id="3.30.565.10">
    <property type="entry name" value="Histidine kinase-like ATPase, C-terminal domain"/>
    <property type="match status" value="1"/>
</dbReference>
<dbReference type="SMART" id="SM00388">
    <property type="entry name" value="HisKA"/>
    <property type="match status" value="1"/>
</dbReference>
<evidence type="ECO:0000256" key="11">
    <source>
        <dbReference type="ARBA" id="ARBA00022989"/>
    </source>
</evidence>
<dbReference type="InterPro" id="IPR036890">
    <property type="entry name" value="HATPase_C_sf"/>
</dbReference>
<keyword evidence="3 14" id="KW-1003">Cell membrane</keyword>
<evidence type="ECO:0000256" key="5">
    <source>
        <dbReference type="ARBA" id="ARBA00022553"/>
    </source>
</evidence>
<dbReference type="PANTHER" id="PTHR45436:SF15">
    <property type="entry name" value="SENSOR HISTIDINE KINASE CUSS"/>
    <property type="match status" value="1"/>
</dbReference>
<evidence type="ECO:0000256" key="3">
    <source>
        <dbReference type="ARBA" id="ARBA00022475"/>
    </source>
</evidence>
<dbReference type="InterPro" id="IPR004358">
    <property type="entry name" value="Sig_transdc_His_kin-like_C"/>
</dbReference>
<dbReference type="InterPro" id="IPR003594">
    <property type="entry name" value="HATPase_dom"/>
</dbReference>
<dbReference type="SMART" id="SM00387">
    <property type="entry name" value="HATPase_c"/>
    <property type="match status" value="1"/>
</dbReference>
<evidence type="ECO:0000256" key="9">
    <source>
        <dbReference type="ARBA" id="ARBA00022777"/>
    </source>
</evidence>
<reference evidence="17 18" key="1">
    <citation type="journal article" date="2021" name="Microbiol. Spectr.">
        <title>A Single Bacterium Capable of Oxidation and Reduction of Iron at Circumneutral pH.</title>
        <authorList>
            <person name="Kato S."/>
            <person name="Ohkuma M."/>
        </authorList>
    </citation>
    <scope>NUCLEOTIDE SEQUENCE [LARGE SCALE GENOMIC DNA]</scope>
    <source>
        <strain evidence="17 18">MIZ03</strain>
    </source>
</reference>
<feature type="transmembrane region" description="Helical" evidence="14">
    <location>
        <begin position="20"/>
        <end position="41"/>
    </location>
</feature>
<feature type="domain" description="HAMP" evidence="16">
    <location>
        <begin position="196"/>
        <end position="249"/>
    </location>
</feature>
<sequence>MSAAHLPRLSALPLAQRLTLLFVAIASAVLLGLGAVVASLVEQHFEDLDMEVLSGKMELISQALHSVANQQDLTGLAHQLARSLVGHHGLEVMLLDADQTVLFATANARFEPQQLVAKASPHAVLWPQGAQTYRVLTAQIPTAVQDVQGRPQKVFVAAAIDIGHHQAFMQAFLHTLWWFVAGAAVVMAVLGWWAVRRGLAPLRAMRAQAQGVTAQQLSHRLQVESMPIELAELAHTLNDMLARLEEAFGRLSEFSSDIAHELRTPVSNLMTQTQVALSRARNADDYRNVLESNAEEFERMARMIADMLLLAKADHGLVLPQLEMLPMAQEVRAVLDYFEMLAEEKNLSLQLSGEASLLADRLMMRRALSNLISNAVRHAQVGSVIRVELQNLADQLEITVTNRGETIAPEHLERVFDRFFRADSARHRDSEGRSEGTGLGLAITQSIVSAHGGSIRASSAQGVTTFTLRIPQRLTA</sequence>
<gene>
    <name evidence="17" type="ORF">MIZ03_1370</name>
</gene>
<keyword evidence="4 14" id="KW-0997">Cell inner membrane</keyword>
<dbReference type="PROSITE" id="PS50109">
    <property type="entry name" value="HIS_KIN"/>
    <property type="match status" value="1"/>
</dbReference>
<dbReference type="PRINTS" id="PR00344">
    <property type="entry name" value="BCTRLSENSOR"/>
</dbReference>
<dbReference type="PANTHER" id="PTHR45436">
    <property type="entry name" value="SENSOR HISTIDINE KINASE YKOH"/>
    <property type="match status" value="1"/>
</dbReference>